<feature type="binding site" evidence="6">
    <location>
        <position position="155"/>
    </location>
    <ligand>
        <name>S-adenosyl-L-methionine</name>
        <dbReference type="ChEBI" id="CHEBI:59789"/>
    </ligand>
</feature>
<accession>A0A9D2SGV0</accession>
<dbReference type="PANTHER" id="PTHR31760">
    <property type="entry name" value="S-ADENOSYL-L-METHIONINE-DEPENDENT METHYLTRANSFERASES SUPERFAMILY PROTEIN"/>
    <property type="match status" value="1"/>
</dbReference>
<evidence type="ECO:0000256" key="5">
    <source>
        <dbReference type="ARBA" id="ARBA00022691"/>
    </source>
</evidence>
<feature type="binding site" evidence="6">
    <location>
        <position position="90"/>
    </location>
    <ligand>
        <name>S-adenosyl-L-methionine</name>
        <dbReference type="ChEBI" id="CHEBI:59789"/>
    </ligand>
</feature>
<comment type="function">
    <text evidence="6">Specifically methylates the N7 position of a guanine in 16S rRNA.</text>
</comment>
<evidence type="ECO:0000256" key="1">
    <source>
        <dbReference type="ARBA" id="ARBA00022490"/>
    </source>
</evidence>
<evidence type="ECO:0000313" key="8">
    <source>
        <dbReference type="Proteomes" id="UP000823910"/>
    </source>
</evidence>
<evidence type="ECO:0000313" key="7">
    <source>
        <dbReference type="EMBL" id="HJC04897.1"/>
    </source>
</evidence>
<dbReference type="SUPFAM" id="SSF53335">
    <property type="entry name" value="S-adenosyl-L-methionine-dependent methyltransferases"/>
    <property type="match status" value="1"/>
</dbReference>
<comment type="caution">
    <text evidence="7">The sequence shown here is derived from an EMBL/GenBank/DDBJ whole genome shotgun (WGS) entry which is preliminary data.</text>
</comment>
<dbReference type="PANTHER" id="PTHR31760:SF0">
    <property type="entry name" value="S-ADENOSYL-L-METHIONINE-DEPENDENT METHYLTRANSFERASES SUPERFAMILY PROTEIN"/>
    <property type="match status" value="1"/>
</dbReference>
<dbReference type="Pfam" id="PF02527">
    <property type="entry name" value="GidB"/>
    <property type="match status" value="1"/>
</dbReference>
<dbReference type="InterPro" id="IPR003682">
    <property type="entry name" value="rRNA_ssu_MeTfrase_G"/>
</dbReference>
<comment type="subcellular location">
    <subcellularLocation>
        <location evidence="6">Cytoplasm</location>
    </subcellularLocation>
</comment>
<protein>
    <recommendedName>
        <fullName evidence="6">Ribosomal RNA small subunit methyltransferase G</fullName>
        <ecNumber evidence="6">2.1.1.-</ecNumber>
    </recommendedName>
    <alternativeName>
        <fullName evidence="6">16S rRNA 7-methylguanosine methyltransferase</fullName>
        <shortName evidence="6">16S rRNA m7G methyltransferase</shortName>
    </alternativeName>
</protein>
<reference evidence="7" key="1">
    <citation type="journal article" date="2021" name="PeerJ">
        <title>Extensive microbial diversity within the chicken gut microbiome revealed by metagenomics and culture.</title>
        <authorList>
            <person name="Gilroy R."/>
            <person name="Ravi A."/>
            <person name="Getino M."/>
            <person name="Pursley I."/>
            <person name="Horton D.L."/>
            <person name="Alikhan N.F."/>
            <person name="Baker D."/>
            <person name="Gharbi K."/>
            <person name="Hall N."/>
            <person name="Watson M."/>
            <person name="Adriaenssens E.M."/>
            <person name="Foster-Nyarko E."/>
            <person name="Jarju S."/>
            <person name="Secka A."/>
            <person name="Antonio M."/>
            <person name="Oren A."/>
            <person name="Chaudhuri R.R."/>
            <person name="La Ragione R."/>
            <person name="Hildebrand F."/>
            <person name="Pallen M.J."/>
        </authorList>
    </citation>
    <scope>NUCLEOTIDE SEQUENCE</scope>
    <source>
        <strain evidence="7">CHK180-15479</strain>
    </source>
</reference>
<dbReference type="AlphaFoldDB" id="A0A9D2SGV0"/>
<dbReference type="Proteomes" id="UP000823910">
    <property type="component" value="Unassembled WGS sequence"/>
</dbReference>
<dbReference type="InterPro" id="IPR029063">
    <property type="entry name" value="SAM-dependent_MTases_sf"/>
</dbReference>
<dbReference type="HAMAP" id="MF_00074">
    <property type="entry name" value="16SrRNA_methyltr_G"/>
    <property type="match status" value="1"/>
</dbReference>
<feature type="binding site" evidence="6">
    <location>
        <position position="85"/>
    </location>
    <ligand>
        <name>S-adenosyl-L-methionine</name>
        <dbReference type="ChEBI" id="CHEBI:59789"/>
    </ligand>
</feature>
<comment type="caution">
    <text evidence="6">Lacks conserved residue(s) required for the propagation of feature annotation.</text>
</comment>
<evidence type="ECO:0000256" key="2">
    <source>
        <dbReference type="ARBA" id="ARBA00022552"/>
    </source>
</evidence>
<keyword evidence="5 6" id="KW-0949">S-adenosyl-L-methionine</keyword>
<comment type="similarity">
    <text evidence="6">Belongs to the methyltransferase superfamily. RNA methyltransferase RsmG family.</text>
</comment>
<dbReference type="GO" id="GO:0005829">
    <property type="term" value="C:cytosol"/>
    <property type="evidence" value="ECO:0007669"/>
    <property type="project" value="TreeGrafter"/>
</dbReference>
<keyword evidence="4 6" id="KW-0808">Transferase</keyword>
<dbReference type="PIRSF" id="PIRSF003078">
    <property type="entry name" value="GidB"/>
    <property type="match status" value="1"/>
</dbReference>
<proteinExistence type="inferred from homology"/>
<feature type="binding site" evidence="6">
    <location>
        <begin position="136"/>
        <end position="137"/>
    </location>
    <ligand>
        <name>S-adenosyl-L-methionine</name>
        <dbReference type="ChEBI" id="CHEBI:59789"/>
    </ligand>
</feature>
<sequence length="246" mass="27544">MTDSFCRQMDEEMKQIGISLSQEQMNQFYMYYEMLIEKNKVMNLTAITEESQVVTKHFVDSLSIVKAFASPDFFKNDKLAVIDVGTGAGFPGIPLKIVFPHIKLTLLDSLNKRIRFLEDVCTALKFTDVLCVHGRAEDASRDKTHRENYDLCVSRAVANMASLAEYCLPFVKEGGYFISYKSGEIQQELDLGKKAVTILGGSVEDVIGFSLPNSDLSRSLVKIKKIGLSPKKYPRKAGLPAREPIV</sequence>
<dbReference type="NCBIfam" id="TIGR00138">
    <property type="entry name" value="rsmG_gidB"/>
    <property type="match status" value="1"/>
</dbReference>
<dbReference type="FunFam" id="3.40.50.150:FF:000041">
    <property type="entry name" value="Ribosomal RNA small subunit methyltransferase G"/>
    <property type="match status" value="1"/>
</dbReference>
<dbReference type="EC" id="2.1.1.-" evidence="6"/>
<keyword evidence="1 6" id="KW-0963">Cytoplasm</keyword>
<keyword evidence="2 6" id="KW-0698">rRNA processing</keyword>
<dbReference type="GO" id="GO:0070043">
    <property type="term" value="F:rRNA (guanine-N7-)-methyltransferase activity"/>
    <property type="evidence" value="ECO:0007669"/>
    <property type="project" value="UniProtKB-UniRule"/>
</dbReference>
<gene>
    <name evidence="6 7" type="primary">rsmG</name>
    <name evidence="7" type="ORF">H9704_01870</name>
</gene>
<evidence type="ECO:0000256" key="3">
    <source>
        <dbReference type="ARBA" id="ARBA00022603"/>
    </source>
</evidence>
<evidence type="ECO:0000256" key="6">
    <source>
        <dbReference type="HAMAP-Rule" id="MF_00074"/>
    </source>
</evidence>
<name>A0A9D2SGV0_9FIRM</name>
<evidence type="ECO:0000256" key="4">
    <source>
        <dbReference type="ARBA" id="ARBA00022679"/>
    </source>
</evidence>
<keyword evidence="3 6" id="KW-0489">Methyltransferase</keyword>
<dbReference type="Gene3D" id="3.40.50.150">
    <property type="entry name" value="Vaccinia Virus protein VP39"/>
    <property type="match status" value="1"/>
</dbReference>
<organism evidence="7 8">
    <name type="scientific">Candidatus Enterocloster excrementipullorum</name>
    <dbReference type="NCBI Taxonomy" id="2838559"/>
    <lineage>
        <taxon>Bacteria</taxon>
        <taxon>Bacillati</taxon>
        <taxon>Bacillota</taxon>
        <taxon>Clostridia</taxon>
        <taxon>Lachnospirales</taxon>
        <taxon>Lachnospiraceae</taxon>
        <taxon>Enterocloster</taxon>
    </lineage>
</organism>
<reference evidence="7" key="2">
    <citation type="submission" date="2021-04" db="EMBL/GenBank/DDBJ databases">
        <authorList>
            <person name="Gilroy R."/>
        </authorList>
    </citation>
    <scope>NUCLEOTIDE SEQUENCE</scope>
    <source>
        <strain evidence="7">CHK180-15479</strain>
    </source>
</reference>
<dbReference type="EMBL" id="DWWT01000005">
    <property type="protein sequence ID" value="HJC04897.1"/>
    <property type="molecule type" value="Genomic_DNA"/>
</dbReference>